<name>A0A0D0A0S3_9AGAM</name>
<dbReference type="EMBL" id="KN833706">
    <property type="protein sequence ID" value="KIK25708.1"/>
    <property type="molecule type" value="Genomic_DNA"/>
</dbReference>
<dbReference type="Proteomes" id="UP000054018">
    <property type="component" value="Unassembled WGS sequence"/>
</dbReference>
<evidence type="ECO:0000313" key="2">
    <source>
        <dbReference type="Proteomes" id="UP000054018"/>
    </source>
</evidence>
<dbReference type="HOGENOM" id="CLU_2050546_0_0_1"/>
<gene>
    <name evidence="1" type="ORF">PISMIDRAFT_334191</name>
</gene>
<dbReference type="AlphaFoldDB" id="A0A0D0A0S3"/>
<protein>
    <submittedName>
        <fullName evidence="1">Uncharacterized protein</fullName>
    </submittedName>
</protein>
<accession>A0A0D0A0S3</accession>
<proteinExistence type="predicted"/>
<keyword evidence="2" id="KW-1185">Reference proteome</keyword>
<evidence type="ECO:0000313" key="1">
    <source>
        <dbReference type="EMBL" id="KIK25708.1"/>
    </source>
</evidence>
<organism evidence="1 2">
    <name type="scientific">Pisolithus microcarpus 441</name>
    <dbReference type="NCBI Taxonomy" id="765257"/>
    <lineage>
        <taxon>Eukaryota</taxon>
        <taxon>Fungi</taxon>
        <taxon>Dikarya</taxon>
        <taxon>Basidiomycota</taxon>
        <taxon>Agaricomycotina</taxon>
        <taxon>Agaricomycetes</taxon>
        <taxon>Agaricomycetidae</taxon>
        <taxon>Boletales</taxon>
        <taxon>Sclerodermatineae</taxon>
        <taxon>Pisolithaceae</taxon>
        <taxon>Pisolithus</taxon>
    </lineage>
</organism>
<reference evidence="2" key="2">
    <citation type="submission" date="2015-01" db="EMBL/GenBank/DDBJ databases">
        <title>Evolutionary Origins and Diversification of the Mycorrhizal Mutualists.</title>
        <authorList>
            <consortium name="DOE Joint Genome Institute"/>
            <consortium name="Mycorrhizal Genomics Consortium"/>
            <person name="Kohler A."/>
            <person name="Kuo A."/>
            <person name="Nagy L.G."/>
            <person name="Floudas D."/>
            <person name="Copeland A."/>
            <person name="Barry K.W."/>
            <person name="Cichocki N."/>
            <person name="Veneault-Fourrey C."/>
            <person name="LaButti K."/>
            <person name="Lindquist E.A."/>
            <person name="Lipzen A."/>
            <person name="Lundell T."/>
            <person name="Morin E."/>
            <person name="Murat C."/>
            <person name="Riley R."/>
            <person name="Ohm R."/>
            <person name="Sun H."/>
            <person name="Tunlid A."/>
            <person name="Henrissat B."/>
            <person name="Grigoriev I.V."/>
            <person name="Hibbett D.S."/>
            <person name="Martin F."/>
        </authorList>
    </citation>
    <scope>NUCLEOTIDE SEQUENCE [LARGE SCALE GENOMIC DNA]</scope>
    <source>
        <strain evidence="2">441</strain>
    </source>
</reference>
<reference evidence="1 2" key="1">
    <citation type="submission" date="2014-04" db="EMBL/GenBank/DDBJ databases">
        <authorList>
            <consortium name="DOE Joint Genome Institute"/>
            <person name="Kuo A."/>
            <person name="Kohler A."/>
            <person name="Costa M.D."/>
            <person name="Nagy L.G."/>
            <person name="Floudas D."/>
            <person name="Copeland A."/>
            <person name="Barry K.W."/>
            <person name="Cichocki N."/>
            <person name="Veneault-Fourrey C."/>
            <person name="LaButti K."/>
            <person name="Lindquist E.A."/>
            <person name="Lipzen A."/>
            <person name="Lundell T."/>
            <person name="Morin E."/>
            <person name="Murat C."/>
            <person name="Sun H."/>
            <person name="Tunlid A."/>
            <person name="Henrissat B."/>
            <person name="Grigoriev I.V."/>
            <person name="Hibbett D.S."/>
            <person name="Martin F."/>
            <person name="Nordberg H.P."/>
            <person name="Cantor M.N."/>
            <person name="Hua S.X."/>
        </authorList>
    </citation>
    <scope>NUCLEOTIDE SEQUENCE [LARGE SCALE GENOMIC DNA]</scope>
    <source>
        <strain evidence="1 2">441</strain>
    </source>
</reference>
<sequence length="120" mass="12890">MEVNRSTGCHCNSQDTCVKLVGVMGTLASKVTCPVKMTDGWPCTSLLLSLPSPSPQSGLLRYAYVDVASSPVCAKLPTANHLLYQLRSSDRHIGAGWDLSCLLARRHSCLLPSEEKEDGG</sequence>